<name>A0AAQ3U8Z4_PASNO</name>
<feature type="compositionally biased region" description="Basic and acidic residues" evidence="1">
    <location>
        <begin position="173"/>
        <end position="187"/>
    </location>
</feature>
<feature type="region of interest" description="Disordered" evidence="1">
    <location>
        <begin position="56"/>
        <end position="80"/>
    </location>
</feature>
<keyword evidence="2" id="KW-0732">Signal</keyword>
<evidence type="ECO:0000256" key="1">
    <source>
        <dbReference type="SAM" id="MobiDB-lite"/>
    </source>
</evidence>
<feature type="chain" id="PRO_5042928523" evidence="2">
    <location>
        <begin position="22"/>
        <end position="317"/>
    </location>
</feature>
<dbReference type="Proteomes" id="UP001341281">
    <property type="component" value="Chromosome 07"/>
</dbReference>
<feature type="signal peptide" evidence="2">
    <location>
        <begin position="1"/>
        <end position="21"/>
    </location>
</feature>
<keyword evidence="4" id="KW-1185">Reference proteome</keyword>
<evidence type="ECO:0000313" key="3">
    <source>
        <dbReference type="EMBL" id="WVZ87809.1"/>
    </source>
</evidence>
<reference evidence="3 4" key="1">
    <citation type="submission" date="2024-02" db="EMBL/GenBank/DDBJ databases">
        <title>High-quality chromosome-scale genome assembly of Pensacola bahiagrass (Paspalum notatum Flugge var. saurae).</title>
        <authorList>
            <person name="Vega J.M."/>
            <person name="Podio M."/>
            <person name="Orjuela J."/>
            <person name="Siena L.A."/>
            <person name="Pessino S.C."/>
            <person name="Combes M.C."/>
            <person name="Mariac C."/>
            <person name="Albertini E."/>
            <person name="Pupilli F."/>
            <person name="Ortiz J.P.A."/>
            <person name="Leblanc O."/>
        </authorList>
    </citation>
    <scope>NUCLEOTIDE SEQUENCE [LARGE SCALE GENOMIC DNA]</scope>
    <source>
        <strain evidence="3">R1</strain>
        <tissue evidence="3">Leaf</tissue>
    </source>
</reference>
<feature type="region of interest" description="Disordered" evidence="1">
    <location>
        <begin position="149"/>
        <end position="187"/>
    </location>
</feature>
<gene>
    <name evidence="3" type="ORF">U9M48_034389</name>
</gene>
<sequence length="317" mass="34900">MRAPACRAVHLLLRLHSLATASSHRYGCHRSDGLSSSSGSCSDGPYTSPYLKCSSTPATPTPYRSSCAASSPRLKATTRHRAPVARKLLFGMARVTWPEEQTNFFITALVDECRAGNRTSTTLNKTGKDNVEKKIAHVFKRIRLERMEPVNIGPSEDGGHEGGRAGVPTQYVDSDHSGDLEADHDNSCDLEADCDMMHRFSPPPPQPMCTASMTSAARGKRRSSDNVCSSSSMLEGFKNFYKEVSAWKKQKEACSASKKAEEDAEYETLLRELLDGGVDPESEVYYMASAVLENTTRRAAYRPLPNIKAKIAWIKSR</sequence>
<feature type="compositionally biased region" description="Polar residues" evidence="1">
    <location>
        <begin position="56"/>
        <end position="69"/>
    </location>
</feature>
<evidence type="ECO:0000313" key="4">
    <source>
        <dbReference type="Proteomes" id="UP001341281"/>
    </source>
</evidence>
<evidence type="ECO:0000256" key="2">
    <source>
        <dbReference type="SAM" id="SignalP"/>
    </source>
</evidence>
<proteinExistence type="predicted"/>
<protein>
    <submittedName>
        <fullName evidence="3">Uncharacterized protein</fullName>
    </submittedName>
</protein>
<dbReference type="AlphaFoldDB" id="A0AAQ3U8Z4"/>
<dbReference type="EMBL" id="CP144751">
    <property type="protein sequence ID" value="WVZ87809.1"/>
    <property type="molecule type" value="Genomic_DNA"/>
</dbReference>
<organism evidence="3 4">
    <name type="scientific">Paspalum notatum var. saurae</name>
    <dbReference type="NCBI Taxonomy" id="547442"/>
    <lineage>
        <taxon>Eukaryota</taxon>
        <taxon>Viridiplantae</taxon>
        <taxon>Streptophyta</taxon>
        <taxon>Embryophyta</taxon>
        <taxon>Tracheophyta</taxon>
        <taxon>Spermatophyta</taxon>
        <taxon>Magnoliopsida</taxon>
        <taxon>Liliopsida</taxon>
        <taxon>Poales</taxon>
        <taxon>Poaceae</taxon>
        <taxon>PACMAD clade</taxon>
        <taxon>Panicoideae</taxon>
        <taxon>Andropogonodae</taxon>
        <taxon>Paspaleae</taxon>
        <taxon>Paspalinae</taxon>
        <taxon>Paspalum</taxon>
    </lineage>
</organism>
<accession>A0AAQ3U8Z4</accession>